<organism evidence="1 3">
    <name type="scientific">Trichinella papuae</name>
    <dbReference type="NCBI Taxonomy" id="268474"/>
    <lineage>
        <taxon>Eukaryota</taxon>
        <taxon>Metazoa</taxon>
        <taxon>Ecdysozoa</taxon>
        <taxon>Nematoda</taxon>
        <taxon>Enoplea</taxon>
        <taxon>Dorylaimia</taxon>
        <taxon>Trichinellida</taxon>
        <taxon>Trichinellidae</taxon>
        <taxon>Trichinella</taxon>
    </lineage>
</organism>
<accession>A0A0V1M0Z1</accession>
<gene>
    <name evidence="1" type="ORF">T10_1283</name>
    <name evidence="2" type="ORF">T10_1911</name>
</gene>
<keyword evidence="3" id="KW-1185">Reference proteome</keyword>
<reference evidence="1 3" key="1">
    <citation type="submission" date="2015-01" db="EMBL/GenBank/DDBJ databases">
        <title>Evolution of Trichinella species and genotypes.</title>
        <authorList>
            <person name="Korhonen P.K."/>
            <person name="Edoardo P."/>
            <person name="Giuseppe L.R."/>
            <person name="Gasser R.B."/>
        </authorList>
    </citation>
    <scope>NUCLEOTIDE SEQUENCE [LARGE SCALE GENOMIC DNA]</scope>
    <source>
        <strain evidence="1">ISS1980</strain>
    </source>
</reference>
<proteinExistence type="predicted"/>
<name>A0A0V1M0Z1_9BILA</name>
<dbReference type="AlphaFoldDB" id="A0A0V1M0Z1"/>
<dbReference type="EMBL" id="JYDO01000088">
    <property type="protein sequence ID" value="KRZ71850.1"/>
    <property type="molecule type" value="Genomic_DNA"/>
</dbReference>
<sequence>MTRKTSTVDNEGFREDKIVEKRCSKERILEIAPRMFVTIVSEMRLYFCAREMNIAEQIFSYYPQRTTTVDLTYYKGYWRQLN</sequence>
<evidence type="ECO:0000313" key="3">
    <source>
        <dbReference type="Proteomes" id="UP000054843"/>
    </source>
</evidence>
<evidence type="ECO:0000313" key="1">
    <source>
        <dbReference type="EMBL" id="KRZ65401.1"/>
    </source>
</evidence>
<evidence type="ECO:0000313" key="2">
    <source>
        <dbReference type="EMBL" id="KRZ71850.1"/>
    </source>
</evidence>
<protein>
    <submittedName>
        <fullName evidence="1">Uncharacterized protein</fullName>
    </submittedName>
</protein>
<comment type="caution">
    <text evidence="1">The sequence shown here is derived from an EMBL/GenBank/DDBJ whole genome shotgun (WGS) entry which is preliminary data.</text>
</comment>
<dbReference type="EMBL" id="JYDO01000373">
    <property type="protein sequence ID" value="KRZ65401.1"/>
    <property type="molecule type" value="Genomic_DNA"/>
</dbReference>
<dbReference type="Proteomes" id="UP000054843">
    <property type="component" value="Unassembled WGS sequence"/>
</dbReference>